<dbReference type="PATRIC" id="fig|294.132.peg.4834"/>
<dbReference type="Proteomes" id="UP000033588">
    <property type="component" value="Unassembled WGS sequence"/>
</dbReference>
<dbReference type="InterPro" id="IPR054388">
    <property type="entry name" value="Tle1-like_C"/>
</dbReference>
<feature type="non-terminal residue" evidence="4">
    <location>
        <position position="1"/>
    </location>
</feature>
<evidence type="ECO:0000256" key="1">
    <source>
        <dbReference type="SAM" id="MobiDB-lite"/>
    </source>
</evidence>
<dbReference type="AlphaFoldDB" id="A0A0F4T4C0"/>
<dbReference type="RefSeq" id="WP_046043553.1">
    <property type="nucleotide sequence ID" value="NZ_LACC01000041.1"/>
</dbReference>
<sequence length="569" mass="63133">PGLEWATGSGNRLREFYKQFSALTRPLRIALQQHQPGQVKLLGLKLYVYGFSRGATAARAFVSALNQLLARATQSLRLLDLHLPVSVEYLGLLDTVASVGLADIVPGANGHMSWADGNQQLPANLVKRCLHLVASHEQRLCFPLESIRRAQGGYPANSVEVIYPGVHSDQGGGYPPGDQGKAIGRDDRLLLSQIALHDLYADAFAHGAPLKVPKAALSASMSRENWRVMDLEAEAEFAITPTLVNRFNAWRQVTLGLESALPPLTLQQIEHYEPLLASESLEQALQAQLGWITAWRIDRYGFASLIDTDFYREASDKEADPQVRKDSENNRDAEQKKVEDRRKLQLNRERREDVAKTPFEPGVKDFDADMAQTQLREAAEEFAAAYRNSGMLDSIAVRVALLALVQHPYQLSEMASAERQRMKAAGRARVSLLFPPPSDWGNHRDEHTRGHVAEHLNAAQPEGLLRALFDDQVHDSRAWFLYNLGREPGGHYFNERMVFFGDLGRRDLALYGEEGAVQLAGGKTVPASESVRSTPPVMDAERLAEVHRAIDAIWDAYDANGGEVNDALV</sequence>
<dbReference type="Pfam" id="PF22137">
    <property type="entry name" value="T6SS_Tle1-like_C"/>
    <property type="match status" value="1"/>
</dbReference>
<dbReference type="PANTHER" id="PTHR33840:SF1">
    <property type="entry name" value="TLE1 PHOSPHOLIPASE DOMAIN-CONTAINING PROTEIN"/>
    <property type="match status" value="1"/>
</dbReference>
<dbReference type="Pfam" id="PF09994">
    <property type="entry name" value="T6SS_Tle1-like_cat"/>
    <property type="match status" value="1"/>
</dbReference>
<comment type="caution">
    <text evidence="4">The sequence shown here is derived from an EMBL/GenBank/DDBJ whole genome shotgun (WGS) entry which is preliminary data.</text>
</comment>
<protein>
    <submittedName>
        <fullName evidence="4">Uncharacterized protein</fullName>
    </submittedName>
</protein>
<gene>
    <name evidence="4" type="ORF">VC35_26265</name>
</gene>
<dbReference type="EMBL" id="LACC01000041">
    <property type="protein sequence ID" value="KJZ38287.1"/>
    <property type="molecule type" value="Genomic_DNA"/>
</dbReference>
<feature type="domain" description="T6SS Phospholipase effector Tle1-like C-terminal" evidence="3">
    <location>
        <begin position="243"/>
        <end position="511"/>
    </location>
</feature>
<dbReference type="OrthoDB" id="4378831at2"/>
<evidence type="ECO:0000313" key="4">
    <source>
        <dbReference type="EMBL" id="KJZ38287.1"/>
    </source>
</evidence>
<reference evidence="4 5" key="1">
    <citation type="submission" date="2015-03" db="EMBL/GenBank/DDBJ databases">
        <title>Comparative genomics of Pseudomonas insights into diversity of traits involved in vanlence and defense.</title>
        <authorList>
            <person name="Qin Y."/>
        </authorList>
    </citation>
    <scope>NUCLEOTIDE SEQUENCE [LARGE SCALE GENOMIC DNA]</scope>
    <source>
        <strain evidence="4 5">C8</strain>
    </source>
</reference>
<proteinExistence type="predicted"/>
<dbReference type="InterPro" id="IPR018712">
    <property type="entry name" value="Tle1-like_cat"/>
</dbReference>
<feature type="region of interest" description="Disordered" evidence="1">
    <location>
        <begin position="316"/>
        <end position="363"/>
    </location>
</feature>
<organism evidence="4 5">
    <name type="scientific">Pseudomonas fluorescens</name>
    <dbReference type="NCBI Taxonomy" id="294"/>
    <lineage>
        <taxon>Bacteria</taxon>
        <taxon>Pseudomonadati</taxon>
        <taxon>Pseudomonadota</taxon>
        <taxon>Gammaproteobacteria</taxon>
        <taxon>Pseudomonadales</taxon>
        <taxon>Pseudomonadaceae</taxon>
        <taxon>Pseudomonas</taxon>
    </lineage>
</organism>
<feature type="domain" description="T6SS Phospholipase effector Tle1-like catalytic" evidence="2">
    <location>
        <begin position="84"/>
        <end position="195"/>
    </location>
</feature>
<evidence type="ECO:0000259" key="3">
    <source>
        <dbReference type="Pfam" id="PF22137"/>
    </source>
</evidence>
<dbReference type="PANTHER" id="PTHR33840">
    <property type="match status" value="1"/>
</dbReference>
<evidence type="ECO:0000313" key="5">
    <source>
        <dbReference type="Proteomes" id="UP000033588"/>
    </source>
</evidence>
<accession>A0A0F4T4C0</accession>
<evidence type="ECO:0000259" key="2">
    <source>
        <dbReference type="Pfam" id="PF09994"/>
    </source>
</evidence>
<name>A0A0F4T4C0_PSEFL</name>
<feature type="compositionally biased region" description="Basic and acidic residues" evidence="1">
    <location>
        <begin position="316"/>
        <end position="355"/>
    </location>
</feature>